<evidence type="ECO:0000313" key="1">
    <source>
        <dbReference type="EMBL" id="TCG09396.1"/>
    </source>
</evidence>
<dbReference type="SUPFAM" id="SSF56300">
    <property type="entry name" value="Metallo-dependent phosphatases"/>
    <property type="match status" value="1"/>
</dbReference>
<dbReference type="EMBL" id="MWML01000013">
    <property type="protein sequence ID" value="TCG09396.1"/>
    <property type="molecule type" value="Genomic_DNA"/>
</dbReference>
<keyword evidence="2" id="KW-1185">Reference proteome</keyword>
<dbReference type="Proteomes" id="UP000294200">
    <property type="component" value="Unassembled WGS sequence"/>
</dbReference>
<reference evidence="1 2" key="1">
    <citation type="submission" date="2017-02" db="EMBL/GenBank/DDBJ databases">
        <title>Paraburkholderia sophoroidis sp. nov. and Paraburkholderia steynii sp. nov. rhizobial symbionts of the fynbos legume Hypocalyptus sophoroides.</title>
        <authorList>
            <person name="Steenkamp E.T."/>
            <person name="Beukes C.W."/>
            <person name="Van Zyl E."/>
            <person name="Avontuur J."/>
            <person name="Chan W.Y."/>
            <person name="Hassen A."/>
            <person name="Palmer M."/>
            <person name="Mthombeni L."/>
            <person name="Phalane F."/>
            <person name="Sereme K."/>
            <person name="Venter S.N."/>
        </authorList>
    </citation>
    <scope>NUCLEOTIDE SEQUENCE [LARGE SCALE GENOMIC DNA]</scope>
    <source>
        <strain evidence="1 2">HC1.1ba</strain>
    </source>
</reference>
<dbReference type="AlphaFoldDB" id="A0A4R0XFX5"/>
<accession>A0A4R0XFX5</accession>
<evidence type="ECO:0000313" key="2">
    <source>
        <dbReference type="Proteomes" id="UP000294200"/>
    </source>
</evidence>
<name>A0A4R0XFX5_9BURK</name>
<proteinExistence type="predicted"/>
<protein>
    <submittedName>
        <fullName evidence="1">Uncharacterized protein</fullName>
    </submittedName>
</protein>
<sequence>MLEHGSPNAAAKALGKHHSTVIRALDSLEARAARMGYAPAYDMTRPCPPGFRSRGTSTLVKADGSIAMQWVKTEADKSQDEAILREFAQSLADGVKGLAPITPAPAHVVSDLLCVYPQGDPHVGLHSWWAEAGEDFDLKIAERLMCAAVDRLVATAPAAETALLLNLGDMFHADNQKNESQSGHKLDVDGRWAKVQQVGLRAMLHCVRRLLEKHKRVILRINRGNHDGHSSYALALMISCYFHNEPRVEVDLSPAVCWYHQFGGNLIGSTHGDTIKGPNLLPVMAADVPEMWGATKHRMWFVGHVHHQDIKEYPGGTVEYFRTLAARDAWHAGQGYRAGRDMRLIVLHREHGEIERHRADIGMLEAA</sequence>
<dbReference type="InterPro" id="IPR029052">
    <property type="entry name" value="Metallo-depent_PP-like"/>
</dbReference>
<organism evidence="1 2">
    <name type="scientific">Paraburkholderia steynii</name>
    <dbReference type="NCBI Taxonomy" id="1245441"/>
    <lineage>
        <taxon>Bacteria</taxon>
        <taxon>Pseudomonadati</taxon>
        <taxon>Pseudomonadota</taxon>
        <taxon>Betaproteobacteria</taxon>
        <taxon>Burkholderiales</taxon>
        <taxon>Burkholderiaceae</taxon>
        <taxon>Paraburkholderia</taxon>
    </lineage>
</organism>
<comment type="caution">
    <text evidence="1">The sequence shown here is derived from an EMBL/GenBank/DDBJ whole genome shotgun (WGS) entry which is preliminary data.</text>
</comment>
<gene>
    <name evidence="1" type="ORF">BZM27_05970</name>
</gene>